<evidence type="ECO:0000256" key="4">
    <source>
        <dbReference type="ARBA" id="ARBA00022679"/>
    </source>
</evidence>
<evidence type="ECO:0000256" key="1">
    <source>
        <dbReference type="ARBA" id="ARBA00001933"/>
    </source>
</evidence>
<accession>A0A426QFY6</accession>
<dbReference type="Gene3D" id="3.40.640.10">
    <property type="entry name" value="Type I PLP-dependent aspartate aminotransferase-like (Major domain)"/>
    <property type="match status" value="1"/>
</dbReference>
<reference evidence="8 9" key="1">
    <citation type="journal article" date="2010" name="Int. J. Syst. Evol. Microbiol.">
        <title>Thiohalobacter thiocyanaticus gen. nov., sp. nov., a moderately halophilic, sulfur-oxidizing gammaproteobacterium from hypersaline lakes, that utilizes thiocyanate.</title>
        <authorList>
            <person name="Sorokin D.Y."/>
            <person name="Kovaleva O.L."/>
            <person name="Tourova T.P."/>
            <person name="Muyzer G."/>
        </authorList>
    </citation>
    <scope>NUCLEOTIDE SEQUENCE [LARGE SCALE GENOMIC DNA]</scope>
    <source>
        <strain evidence="8 9">Hrh1</strain>
    </source>
</reference>
<dbReference type="InterPro" id="IPR050596">
    <property type="entry name" value="AspAT/PAT-like"/>
</dbReference>
<evidence type="ECO:0000313" key="9">
    <source>
        <dbReference type="Proteomes" id="UP000287798"/>
    </source>
</evidence>
<keyword evidence="3 6" id="KW-0032">Aminotransferase</keyword>
<dbReference type="GO" id="GO:0030170">
    <property type="term" value="F:pyridoxal phosphate binding"/>
    <property type="evidence" value="ECO:0007669"/>
    <property type="project" value="InterPro"/>
</dbReference>
<evidence type="ECO:0000256" key="6">
    <source>
        <dbReference type="RuleBase" id="RU000481"/>
    </source>
</evidence>
<sequence>MPPRAARLSEIRPFHVMRLLERARELEAQGRDVVHMEIGEPDFPTPAPVIEAGCRALAEGRVHYTPARGLAPLRAAVSHYYRDRYGVEVDPARILITPGATGALQLVLAALVDPGRRVMLTDPGYPCNRNLVRLFEGLAQPVPTGPDAGYQLTPALAAAHWQTDTAALLVATPANPSGTLLTDGELAGLAALSRERGAALIVDEIYQGLTYDTEDVTALALGEDIFVINSFSKYFGMTGWRLGWLVAPPDYAAELDVLAQNLFLAAPTVSQWAALAAFGEDTRILLEQRREAFQQRRDFLLPALRRLGFDIPVTPQGAFYLYANCRRLTDDSFDLSHRLLEEAGVAVTPGIDFGDYRAGEHVRFAYTTSLDALEKGVERLRRFLS</sequence>
<proteinExistence type="inferred from homology"/>
<dbReference type="EMBL" id="QZMU01000001">
    <property type="protein sequence ID" value="RRQ20661.1"/>
    <property type="molecule type" value="Genomic_DNA"/>
</dbReference>
<dbReference type="InterPro" id="IPR015421">
    <property type="entry name" value="PyrdxlP-dep_Trfase_major"/>
</dbReference>
<comment type="similarity">
    <text evidence="2 6">Belongs to the class-I pyridoxal-phosphate-dependent aminotransferase family.</text>
</comment>
<dbReference type="PANTHER" id="PTHR46383">
    <property type="entry name" value="ASPARTATE AMINOTRANSFERASE"/>
    <property type="match status" value="1"/>
</dbReference>
<comment type="cofactor">
    <cofactor evidence="1 6">
        <name>pyridoxal 5'-phosphate</name>
        <dbReference type="ChEBI" id="CHEBI:597326"/>
    </cofactor>
</comment>
<name>A0A426QFY6_9GAMM</name>
<evidence type="ECO:0000256" key="2">
    <source>
        <dbReference type="ARBA" id="ARBA00007441"/>
    </source>
</evidence>
<gene>
    <name evidence="8" type="ORF">D6C00_00790</name>
</gene>
<evidence type="ECO:0000259" key="7">
    <source>
        <dbReference type="Pfam" id="PF00155"/>
    </source>
</evidence>
<evidence type="ECO:0000256" key="3">
    <source>
        <dbReference type="ARBA" id="ARBA00022576"/>
    </source>
</evidence>
<dbReference type="OrthoDB" id="9803354at2"/>
<dbReference type="GO" id="GO:0008483">
    <property type="term" value="F:transaminase activity"/>
    <property type="evidence" value="ECO:0007669"/>
    <property type="project" value="UniProtKB-KW"/>
</dbReference>
<keyword evidence="4 6" id="KW-0808">Transferase</keyword>
<dbReference type="GO" id="GO:0006520">
    <property type="term" value="P:amino acid metabolic process"/>
    <property type="evidence" value="ECO:0007669"/>
    <property type="project" value="InterPro"/>
</dbReference>
<evidence type="ECO:0000256" key="5">
    <source>
        <dbReference type="ARBA" id="ARBA00022898"/>
    </source>
</evidence>
<dbReference type="InterPro" id="IPR004839">
    <property type="entry name" value="Aminotransferase_I/II_large"/>
</dbReference>
<dbReference type="RefSeq" id="WP_125179873.1">
    <property type="nucleotide sequence ID" value="NZ_QZMU01000001.1"/>
</dbReference>
<dbReference type="EC" id="2.6.1.-" evidence="6"/>
<keyword evidence="9" id="KW-1185">Reference proteome</keyword>
<dbReference type="Pfam" id="PF00155">
    <property type="entry name" value="Aminotran_1_2"/>
    <property type="match status" value="1"/>
</dbReference>
<dbReference type="NCBIfam" id="NF006514">
    <property type="entry name" value="PRK08960.1"/>
    <property type="match status" value="1"/>
</dbReference>
<dbReference type="CDD" id="cd00609">
    <property type="entry name" value="AAT_like"/>
    <property type="match status" value="1"/>
</dbReference>
<keyword evidence="5" id="KW-0663">Pyridoxal phosphate</keyword>
<dbReference type="Proteomes" id="UP000287798">
    <property type="component" value="Unassembled WGS sequence"/>
</dbReference>
<dbReference type="SUPFAM" id="SSF53383">
    <property type="entry name" value="PLP-dependent transferases"/>
    <property type="match status" value="1"/>
</dbReference>
<evidence type="ECO:0000313" key="8">
    <source>
        <dbReference type="EMBL" id="RRQ20661.1"/>
    </source>
</evidence>
<comment type="caution">
    <text evidence="8">The sequence shown here is derived from an EMBL/GenBank/DDBJ whole genome shotgun (WGS) entry which is preliminary data.</text>
</comment>
<dbReference type="AlphaFoldDB" id="A0A426QFY6"/>
<feature type="domain" description="Aminotransferase class I/classII large" evidence="7">
    <location>
        <begin position="32"/>
        <end position="380"/>
    </location>
</feature>
<organism evidence="8 9">
    <name type="scientific">Thiohalobacter thiocyanaticus</name>
    <dbReference type="NCBI Taxonomy" id="585455"/>
    <lineage>
        <taxon>Bacteria</taxon>
        <taxon>Pseudomonadati</taxon>
        <taxon>Pseudomonadota</taxon>
        <taxon>Gammaproteobacteria</taxon>
        <taxon>Thiohalobacterales</taxon>
        <taxon>Thiohalobacteraceae</taxon>
        <taxon>Thiohalobacter</taxon>
    </lineage>
</organism>
<protein>
    <recommendedName>
        <fullName evidence="6">Aminotransferase</fullName>
        <ecNumber evidence="6">2.6.1.-</ecNumber>
    </recommendedName>
</protein>
<dbReference type="PROSITE" id="PS00105">
    <property type="entry name" value="AA_TRANSFER_CLASS_1"/>
    <property type="match status" value="1"/>
</dbReference>
<dbReference type="PANTHER" id="PTHR46383:SF2">
    <property type="entry name" value="AMINOTRANSFERASE"/>
    <property type="match status" value="1"/>
</dbReference>
<dbReference type="InterPro" id="IPR004838">
    <property type="entry name" value="NHTrfase_class1_PyrdxlP-BS"/>
</dbReference>
<dbReference type="InterPro" id="IPR015424">
    <property type="entry name" value="PyrdxlP-dep_Trfase"/>
</dbReference>